<dbReference type="Pfam" id="PF04290">
    <property type="entry name" value="DctQ"/>
    <property type="match status" value="1"/>
</dbReference>
<keyword evidence="12" id="KW-1185">Reference proteome</keyword>
<keyword evidence="4 9" id="KW-0997">Cell inner membrane</keyword>
<accession>A0A923MS28</accession>
<keyword evidence="3" id="KW-1003">Cell membrane</keyword>
<dbReference type="EMBL" id="JACORT010000006">
    <property type="protein sequence ID" value="MBC5784445.1"/>
    <property type="molecule type" value="Genomic_DNA"/>
</dbReference>
<feature type="transmembrane region" description="Helical" evidence="9">
    <location>
        <begin position="127"/>
        <end position="148"/>
    </location>
</feature>
<feature type="transmembrane region" description="Helical" evidence="9">
    <location>
        <begin position="86"/>
        <end position="107"/>
    </location>
</feature>
<dbReference type="InterPro" id="IPR007387">
    <property type="entry name" value="TRAP_DctQ"/>
</dbReference>
<evidence type="ECO:0000259" key="10">
    <source>
        <dbReference type="Pfam" id="PF04290"/>
    </source>
</evidence>
<proteinExistence type="inferred from homology"/>
<dbReference type="GO" id="GO:0005886">
    <property type="term" value="C:plasma membrane"/>
    <property type="evidence" value="ECO:0007669"/>
    <property type="project" value="UniProtKB-SubCell"/>
</dbReference>
<evidence type="ECO:0000256" key="7">
    <source>
        <dbReference type="ARBA" id="ARBA00023136"/>
    </source>
</evidence>
<evidence type="ECO:0000313" key="11">
    <source>
        <dbReference type="EMBL" id="MBC5784445.1"/>
    </source>
</evidence>
<evidence type="ECO:0000256" key="9">
    <source>
        <dbReference type="RuleBase" id="RU369079"/>
    </source>
</evidence>
<comment type="function">
    <text evidence="9">Part of the tripartite ATP-independent periplasmic (TRAP) transport system.</text>
</comment>
<dbReference type="AlphaFoldDB" id="A0A923MS28"/>
<dbReference type="GO" id="GO:0015740">
    <property type="term" value="P:C4-dicarboxylate transport"/>
    <property type="evidence" value="ECO:0007669"/>
    <property type="project" value="TreeGrafter"/>
</dbReference>
<evidence type="ECO:0000256" key="1">
    <source>
        <dbReference type="ARBA" id="ARBA00004429"/>
    </source>
</evidence>
<dbReference type="InterPro" id="IPR055348">
    <property type="entry name" value="DctQ"/>
</dbReference>
<dbReference type="PANTHER" id="PTHR35011">
    <property type="entry name" value="2,3-DIKETO-L-GULONATE TRAP TRANSPORTER SMALL PERMEASE PROTEIN YIAM"/>
    <property type="match status" value="1"/>
</dbReference>
<comment type="similarity">
    <text evidence="8 9">Belongs to the TRAP transporter small permease family.</text>
</comment>
<reference evidence="11" key="1">
    <citation type="submission" date="2020-08" db="EMBL/GenBank/DDBJ databases">
        <title>Ramlibacter sp. USB13 16S ribosomal RNA gene genome sequencing and assembly.</title>
        <authorList>
            <person name="Kang M."/>
        </authorList>
    </citation>
    <scope>NUCLEOTIDE SEQUENCE</scope>
    <source>
        <strain evidence="11">USB13</strain>
    </source>
</reference>
<evidence type="ECO:0000256" key="3">
    <source>
        <dbReference type="ARBA" id="ARBA00022475"/>
    </source>
</evidence>
<evidence type="ECO:0000256" key="8">
    <source>
        <dbReference type="ARBA" id="ARBA00038436"/>
    </source>
</evidence>
<dbReference type="Proteomes" id="UP000608513">
    <property type="component" value="Unassembled WGS sequence"/>
</dbReference>
<sequence length="186" mass="20491">MDRAIRHLSRTLEYVLAAALALMVVLVFGNVVMRYAFNSGITVSEEVSRWLFIWSTFLGALVALRERAHLGVDMVVARLPAWGRKACMLATHVLMLVILGMLFSGALQQTRINWDVTAPTTGWSMAIVHASAVVFAALAGLILLNDLLRFLTGRMGNDELVMVQESEEAAQVEQVLHQAARAEATR</sequence>
<organism evidence="11 12">
    <name type="scientific">Ramlibacter cellulosilyticus</name>
    <dbReference type="NCBI Taxonomy" id="2764187"/>
    <lineage>
        <taxon>Bacteria</taxon>
        <taxon>Pseudomonadati</taxon>
        <taxon>Pseudomonadota</taxon>
        <taxon>Betaproteobacteria</taxon>
        <taxon>Burkholderiales</taxon>
        <taxon>Comamonadaceae</taxon>
        <taxon>Ramlibacter</taxon>
    </lineage>
</organism>
<comment type="caution">
    <text evidence="11">The sequence shown here is derived from an EMBL/GenBank/DDBJ whole genome shotgun (WGS) entry which is preliminary data.</text>
</comment>
<evidence type="ECO:0000256" key="6">
    <source>
        <dbReference type="ARBA" id="ARBA00022989"/>
    </source>
</evidence>
<comment type="subunit">
    <text evidence="9">The complex comprises the extracytoplasmic solute receptor protein and the two transmembrane proteins.</text>
</comment>
<protein>
    <recommendedName>
        <fullName evidence="9">TRAP transporter small permease protein</fullName>
    </recommendedName>
</protein>
<dbReference type="PANTHER" id="PTHR35011:SF2">
    <property type="entry name" value="2,3-DIKETO-L-GULONATE TRAP TRANSPORTER SMALL PERMEASE PROTEIN YIAM"/>
    <property type="match status" value="1"/>
</dbReference>
<evidence type="ECO:0000256" key="4">
    <source>
        <dbReference type="ARBA" id="ARBA00022519"/>
    </source>
</evidence>
<evidence type="ECO:0000256" key="2">
    <source>
        <dbReference type="ARBA" id="ARBA00022448"/>
    </source>
</evidence>
<keyword evidence="5 9" id="KW-0812">Transmembrane</keyword>
<name>A0A923MS28_9BURK</name>
<evidence type="ECO:0000256" key="5">
    <source>
        <dbReference type="ARBA" id="ARBA00022692"/>
    </source>
</evidence>
<comment type="subcellular location">
    <subcellularLocation>
        <location evidence="1 9">Cell inner membrane</location>
        <topology evidence="1 9">Multi-pass membrane protein</topology>
    </subcellularLocation>
</comment>
<keyword evidence="6 9" id="KW-1133">Transmembrane helix</keyword>
<feature type="domain" description="Tripartite ATP-independent periplasmic transporters DctQ component" evidence="10">
    <location>
        <begin position="23"/>
        <end position="151"/>
    </location>
</feature>
<feature type="transmembrane region" description="Helical" evidence="9">
    <location>
        <begin position="47"/>
        <end position="65"/>
    </location>
</feature>
<keyword evidence="2 9" id="KW-0813">Transport</keyword>
<dbReference type="GO" id="GO:0022857">
    <property type="term" value="F:transmembrane transporter activity"/>
    <property type="evidence" value="ECO:0007669"/>
    <property type="project" value="UniProtKB-UniRule"/>
</dbReference>
<evidence type="ECO:0000313" key="12">
    <source>
        <dbReference type="Proteomes" id="UP000608513"/>
    </source>
</evidence>
<keyword evidence="7 9" id="KW-0472">Membrane</keyword>
<feature type="transmembrane region" description="Helical" evidence="9">
    <location>
        <begin position="12"/>
        <end position="35"/>
    </location>
</feature>
<gene>
    <name evidence="11" type="ORF">H8N03_15970</name>
</gene>